<feature type="transmembrane region" description="Helical" evidence="2">
    <location>
        <begin position="182"/>
        <end position="203"/>
    </location>
</feature>
<evidence type="ECO:0000256" key="2">
    <source>
        <dbReference type="SAM" id="Phobius"/>
    </source>
</evidence>
<evidence type="ECO:0000259" key="3">
    <source>
        <dbReference type="PROSITE" id="PS50132"/>
    </source>
</evidence>
<dbReference type="Gene3D" id="1.10.167.10">
    <property type="entry name" value="Regulator of G-protein Signalling 4, domain 2"/>
    <property type="match status" value="1"/>
</dbReference>
<evidence type="ECO:0000313" key="4">
    <source>
        <dbReference type="EMBL" id="KAJ3443325.1"/>
    </source>
</evidence>
<dbReference type="Pfam" id="PF00615">
    <property type="entry name" value="RGS"/>
    <property type="match status" value="1"/>
</dbReference>
<evidence type="ECO:0000256" key="1">
    <source>
        <dbReference type="SAM" id="MobiDB-lite"/>
    </source>
</evidence>
<feature type="transmembrane region" description="Helical" evidence="2">
    <location>
        <begin position="7"/>
        <end position="27"/>
    </location>
</feature>
<feature type="transmembrane region" description="Helical" evidence="2">
    <location>
        <begin position="145"/>
        <end position="170"/>
    </location>
</feature>
<dbReference type="InterPro" id="IPR044926">
    <property type="entry name" value="RGS_subdomain_2"/>
</dbReference>
<dbReference type="PROSITE" id="PS50132">
    <property type="entry name" value="RGS"/>
    <property type="match status" value="1"/>
</dbReference>
<feature type="transmembrane region" description="Helical" evidence="2">
    <location>
        <begin position="215"/>
        <end position="236"/>
    </location>
</feature>
<feature type="transmembrane region" description="Helical" evidence="2">
    <location>
        <begin position="39"/>
        <end position="63"/>
    </location>
</feature>
<feature type="transmembrane region" description="Helical" evidence="2">
    <location>
        <begin position="248"/>
        <end position="268"/>
    </location>
</feature>
<comment type="caution">
    <text evidence="4">The sequence shown here is derived from an EMBL/GenBank/DDBJ whole genome shotgun (WGS) entry which is preliminary data.</text>
</comment>
<proteinExistence type="predicted"/>
<dbReference type="InterPro" id="IPR016137">
    <property type="entry name" value="RGS"/>
</dbReference>
<dbReference type="PRINTS" id="PR01301">
    <property type="entry name" value="RGSPROTEIN"/>
</dbReference>
<name>A0AAV7ZS80_9EUKA</name>
<organism evidence="4 5">
    <name type="scientific">Anaeramoeba flamelloides</name>
    <dbReference type="NCBI Taxonomy" id="1746091"/>
    <lineage>
        <taxon>Eukaryota</taxon>
        <taxon>Metamonada</taxon>
        <taxon>Anaeramoebidae</taxon>
        <taxon>Anaeramoeba</taxon>
    </lineage>
</organism>
<feature type="domain" description="RGS" evidence="3">
    <location>
        <begin position="306"/>
        <end position="424"/>
    </location>
</feature>
<dbReference type="AlphaFoldDB" id="A0AAV7ZS80"/>
<dbReference type="Proteomes" id="UP001146793">
    <property type="component" value="Unassembled WGS sequence"/>
</dbReference>
<keyword evidence="2" id="KW-1133">Transmembrane helix</keyword>
<sequence length="529" mass="60823">MLNRSFVVACIHYVTLVVTLIVVNTIFSRNQSNCGLFFFLIFVGQNMFVSIYSARAGLLHNIFHKNQKKLKNAKILLIHHSKKCKKGQCKCEYKMDGSTSSKANIESKKDGKPANLHINSENVIEAIRQVEKDFYQTKFRESKQFLIISCFAQIILFSVVAIIIIFVFGLQNNSRIFCDFKIKTVPMIIFQCFYFVNLSILIIKCWKIRKFKDIFFIKSELYTITTVAFICEIADFTSKQFDKNTESLWIWLVMIYMLFLISFVFPIYKSYQTTNKIKSNNSKNNNGEDIENQKSDNQGQLNTYQFFQSVINDNDKVSYWIEFAQNNYSVENIMFYRSVQEYERKKCAPCKKLLSQSIIKNYIKTSSPLIINISSNVRDSVLKNFEENPTKKDLFQSAKDEIVTLMYTNSFPFFYNSRYHHKMLIDGNYEDPTNYLQYSENSNSDQELKLLSKSINHNIFDLNKLENSSFKKDSSKATNEMNSKNSQKKQKNISNSKEGTSTNSGSDSGNVSGSGPNSGSSSGSSSGSG</sequence>
<dbReference type="EMBL" id="JANTQA010000023">
    <property type="protein sequence ID" value="KAJ3443325.1"/>
    <property type="molecule type" value="Genomic_DNA"/>
</dbReference>
<evidence type="ECO:0000313" key="5">
    <source>
        <dbReference type="Proteomes" id="UP001146793"/>
    </source>
</evidence>
<dbReference type="SUPFAM" id="SSF48097">
    <property type="entry name" value="Regulator of G-protein signaling, RGS"/>
    <property type="match status" value="1"/>
</dbReference>
<dbReference type="PANTHER" id="PTHR10845">
    <property type="entry name" value="REGULATOR OF G PROTEIN SIGNALING"/>
    <property type="match status" value="1"/>
</dbReference>
<reference evidence="4" key="1">
    <citation type="submission" date="2022-08" db="EMBL/GenBank/DDBJ databases">
        <title>Novel sulphate-reducing endosymbionts in the free-living metamonad Anaeramoeba.</title>
        <authorList>
            <person name="Jerlstrom-Hultqvist J."/>
            <person name="Cepicka I."/>
            <person name="Gallot-Lavallee L."/>
            <person name="Salas-Leiva D."/>
            <person name="Curtis B.A."/>
            <person name="Zahonova K."/>
            <person name="Pipaliya S."/>
            <person name="Dacks J."/>
            <person name="Roger A.J."/>
        </authorList>
    </citation>
    <scope>NUCLEOTIDE SEQUENCE</scope>
    <source>
        <strain evidence="4">Busselton2</strain>
    </source>
</reference>
<keyword evidence="2" id="KW-0812">Transmembrane</keyword>
<keyword evidence="2" id="KW-0472">Membrane</keyword>
<accession>A0AAV7ZS80</accession>
<feature type="compositionally biased region" description="Low complexity" evidence="1">
    <location>
        <begin position="492"/>
        <end position="529"/>
    </location>
</feature>
<gene>
    <name evidence="4" type="ORF">M0812_09160</name>
</gene>
<dbReference type="PANTHER" id="PTHR10845:SF192">
    <property type="entry name" value="DOUBLE HIT, ISOFORM B"/>
    <property type="match status" value="1"/>
</dbReference>
<protein>
    <submittedName>
        <fullName evidence="4">Regulator of g protein signaling</fullName>
    </submittedName>
</protein>
<feature type="region of interest" description="Disordered" evidence="1">
    <location>
        <begin position="470"/>
        <end position="529"/>
    </location>
</feature>
<dbReference type="InterPro" id="IPR036305">
    <property type="entry name" value="RGS_sf"/>
</dbReference>
<dbReference type="CDD" id="cd07440">
    <property type="entry name" value="RGS"/>
    <property type="match status" value="1"/>
</dbReference>
<dbReference type="SMART" id="SM00315">
    <property type="entry name" value="RGS"/>
    <property type="match status" value="1"/>
</dbReference>